<keyword evidence="3" id="KW-1185">Reference proteome</keyword>
<comment type="caution">
    <text evidence="2">The sequence shown here is derived from an EMBL/GenBank/DDBJ whole genome shotgun (WGS) entry which is preliminary data.</text>
</comment>
<evidence type="ECO:0000313" key="2">
    <source>
        <dbReference type="EMBL" id="KAF9460572.1"/>
    </source>
</evidence>
<dbReference type="AlphaFoldDB" id="A0A9P5Y1L7"/>
<evidence type="ECO:0000313" key="3">
    <source>
        <dbReference type="Proteomes" id="UP000807353"/>
    </source>
</evidence>
<feature type="signal peptide" evidence="1">
    <location>
        <begin position="1"/>
        <end position="21"/>
    </location>
</feature>
<organism evidence="2 3">
    <name type="scientific">Collybia nuda</name>
    <dbReference type="NCBI Taxonomy" id="64659"/>
    <lineage>
        <taxon>Eukaryota</taxon>
        <taxon>Fungi</taxon>
        <taxon>Dikarya</taxon>
        <taxon>Basidiomycota</taxon>
        <taxon>Agaricomycotina</taxon>
        <taxon>Agaricomycetes</taxon>
        <taxon>Agaricomycetidae</taxon>
        <taxon>Agaricales</taxon>
        <taxon>Tricholomatineae</taxon>
        <taxon>Clitocybaceae</taxon>
        <taxon>Collybia</taxon>
    </lineage>
</organism>
<dbReference type="Proteomes" id="UP000807353">
    <property type="component" value="Unassembled WGS sequence"/>
</dbReference>
<gene>
    <name evidence="2" type="ORF">BDZ94DRAFT_891658</name>
</gene>
<accession>A0A9P5Y1L7</accession>
<protein>
    <submittedName>
        <fullName evidence="2">Uncharacterized protein</fullName>
    </submittedName>
</protein>
<feature type="chain" id="PRO_5040317018" evidence="1">
    <location>
        <begin position="22"/>
        <end position="232"/>
    </location>
</feature>
<keyword evidence="1" id="KW-0732">Signal</keyword>
<reference evidence="2" key="1">
    <citation type="submission" date="2020-11" db="EMBL/GenBank/DDBJ databases">
        <authorList>
            <consortium name="DOE Joint Genome Institute"/>
            <person name="Ahrendt S."/>
            <person name="Riley R."/>
            <person name="Andreopoulos W."/>
            <person name="Labutti K."/>
            <person name="Pangilinan J."/>
            <person name="Ruiz-Duenas F.J."/>
            <person name="Barrasa J.M."/>
            <person name="Sanchez-Garcia M."/>
            <person name="Camarero S."/>
            <person name="Miyauchi S."/>
            <person name="Serrano A."/>
            <person name="Linde D."/>
            <person name="Babiker R."/>
            <person name="Drula E."/>
            <person name="Ayuso-Fernandez I."/>
            <person name="Pacheco R."/>
            <person name="Padilla G."/>
            <person name="Ferreira P."/>
            <person name="Barriuso J."/>
            <person name="Kellner H."/>
            <person name="Castanera R."/>
            <person name="Alfaro M."/>
            <person name="Ramirez L."/>
            <person name="Pisabarro A.G."/>
            <person name="Kuo A."/>
            <person name="Tritt A."/>
            <person name="Lipzen A."/>
            <person name="He G."/>
            <person name="Yan M."/>
            <person name="Ng V."/>
            <person name="Cullen D."/>
            <person name="Martin F."/>
            <person name="Rosso M.-N."/>
            <person name="Henrissat B."/>
            <person name="Hibbett D."/>
            <person name="Martinez A.T."/>
            <person name="Grigoriev I.V."/>
        </authorList>
    </citation>
    <scope>NUCLEOTIDE SEQUENCE</scope>
    <source>
        <strain evidence="2">CBS 247.69</strain>
    </source>
</reference>
<sequence>MNWKTQSFFFLPLSHAGCNLAMTVIPGHLFIYSECCNPRCSALHLYVYDRTSFEPHWSTDLTLPHKGLKTSPKITPIWAQTCQLPHSHKLEYLELSAHVHQFYPYRHTLWAVRSSTKHGSRHCTFTIERYILDLKNIKGVSIQLKSSAVSFQNYRCLNECGISSTGYALWSGKNFKECVASVGEQAGGGSSRTFDDNVSNQAERIHLQITPYSGVIVALPRGKDTLHIDYYE</sequence>
<dbReference type="EMBL" id="MU150296">
    <property type="protein sequence ID" value="KAF9460572.1"/>
    <property type="molecule type" value="Genomic_DNA"/>
</dbReference>
<name>A0A9P5Y1L7_9AGAR</name>
<evidence type="ECO:0000256" key="1">
    <source>
        <dbReference type="SAM" id="SignalP"/>
    </source>
</evidence>
<proteinExistence type="predicted"/>